<dbReference type="EMBL" id="JTDK01000015">
    <property type="protein sequence ID" value="KHK96351.1"/>
    <property type="molecule type" value="Genomic_DNA"/>
</dbReference>
<evidence type="ECO:0000313" key="1">
    <source>
        <dbReference type="EMBL" id="KHK96351.1"/>
    </source>
</evidence>
<organism evidence="1 2">
    <name type="scientific">Microbacterium mangrovi</name>
    <dbReference type="NCBI Taxonomy" id="1348253"/>
    <lineage>
        <taxon>Bacteria</taxon>
        <taxon>Bacillati</taxon>
        <taxon>Actinomycetota</taxon>
        <taxon>Actinomycetes</taxon>
        <taxon>Micrococcales</taxon>
        <taxon>Microbacteriaceae</taxon>
        <taxon>Microbacterium</taxon>
    </lineage>
</organism>
<sequence>MTLEPAYWTVDTPWADVGVRRFQTFDRQSSGEIIVIAPGGIVAYSETVPGTILRVVGGRVTLFARDHFTALFCPEGSRVPVPNGYWCRNDSRTRTSLEITHPSGSGTERTRA</sequence>
<protein>
    <submittedName>
        <fullName evidence="1">Uncharacterized protein</fullName>
    </submittedName>
</protein>
<evidence type="ECO:0000313" key="2">
    <source>
        <dbReference type="Proteomes" id="UP000031030"/>
    </source>
</evidence>
<dbReference type="AlphaFoldDB" id="A0A0B2A038"/>
<dbReference type="Proteomes" id="UP000031030">
    <property type="component" value="Unassembled WGS sequence"/>
</dbReference>
<name>A0A0B2A038_9MICO</name>
<keyword evidence="2" id="KW-1185">Reference proteome</keyword>
<accession>A0A0B2A038</accession>
<dbReference type="RefSeq" id="WP_039401364.1">
    <property type="nucleotide sequence ID" value="NZ_JTDK01000015.1"/>
</dbReference>
<gene>
    <name evidence="1" type="ORF">LK09_15280</name>
</gene>
<reference evidence="1 2" key="1">
    <citation type="submission" date="2014-11" db="EMBL/GenBank/DDBJ databases">
        <title>Genome sequence of Microbacterium mangrovi MUSC 115(T).</title>
        <authorList>
            <person name="Lee L.-H."/>
        </authorList>
    </citation>
    <scope>NUCLEOTIDE SEQUENCE [LARGE SCALE GENOMIC DNA]</scope>
    <source>
        <strain evidence="1 2">MUSC 115</strain>
    </source>
</reference>
<proteinExistence type="predicted"/>
<comment type="caution">
    <text evidence="1">The sequence shown here is derived from an EMBL/GenBank/DDBJ whole genome shotgun (WGS) entry which is preliminary data.</text>
</comment>